<dbReference type="SUPFAM" id="SSF74784">
    <property type="entry name" value="Translin"/>
    <property type="match status" value="1"/>
</dbReference>
<evidence type="ECO:0000256" key="5">
    <source>
        <dbReference type="ARBA" id="ARBA00022884"/>
    </source>
</evidence>
<evidence type="ECO:0000256" key="6">
    <source>
        <dbReference type="ARBA" id="ARBA00023125"/>
    </source>
</evidence>
<dbReference type="InterPro" id="IPR002848">
    <property type="entry name" value="Translin_fam"/>
</dbReference>
<keyword evidence="6" id="KW-0238">DNA-binding</keyword>
<dbReference type="InterPro" id="IPR016069">
    <property type="entry name" value="Translin_C"/>
</dbReference>
<dbReference type="Gene3D" id="1.20.58.200">
    <property type="entry name" value="Translin, domain 2"/>
    <property type="match status" value="1"/>
</dbReference>
<dbReference type="Proteomes" id="UP000886653">
    <property type="component" value="Unassembled WGS sequence"/>
</dbReference>
<dbReference type="InterPro" id="IPR033956">
    <property type="entry name" value="Translin"/>
</dbReference>
<dbReference type="CDD" id="cd14819">
    <property type="entry name" value="Translin"/>
    <property type="match status" value="1"/>
</dbReference>
<evidence type="ECO:0000256" key="4">
    <source>
        <dbReference type="ARBA" id="ARBA00022490"/>
    </source>
</evidence>
<dbReference type="GO" id="GO:0005634">
    <property type="term" value="C:nucleus"/>
    <property type="evidence" value="ECO:0007669"/>
    <property type="project" value="UniProtKB-SubCell"/>
</dbReference>
<dbReference type="FunFam" id="1.20.58.200:FF:000002">
    <property type="entry name" value="Putative translin"/>
    <property type="match status" value="1"/>
</dbReference>
<evidence type="ECO:0000313" key="8">
    <source>
        <dbReference type="EMBL" id="KAG0141112.1"/>
    </source>
</evidence>
<dbReference type="AlphaFoldDB" id="A0A9P6T6K8"/>
<keyword evidence="7" id="KW-0539">Nucleus</keyword>
<evidence type="ECO:0000256" key="7">
    <source>
        <dbReference type="ARBA" id="ARBA00023242"/>
    </source>
</evidence>
<dbReference type="GO" id="GO:0003697">
    <property type="term" value="F:single-stranded DNA binding"/>
    <property type="evidence" value="ECO:0007669"/>
    <property type="project" value="InterPro"/>
</dbReference>
<dbReference type="InterPro" id="IPR036081">
    <property type="entry name" value="Translin_sf"/>
</dbReference>
<dbReference type="InterPro" id="IPR016068">
    <property type="entry name" value="Translin_N"/>
</dbReference>
<dbReference type="GO" id="GO:0003723">
    <property type="term" value="F:RNA binding"/>
    <property type="evidence" value="ECO:0007669"/>
    <property type="project" value="UniProtKB-KW"/>
</dbReference>
<dbReference type="GO" id="GO:0043565">
    <property type="term" value="F:sequence-specific DNA binding"/>
    <property type="evidence" value="ECO:0007669"/>
    <property type="project" value="InterPro"/>
</dbReference>
<keyword evidence="5" id="KW-0694">RNA-binding</keyword>
<evidence type="ECO:0000256" key="1">
    <source>
        <dbReference type="ARBA" id="ARBA00004123"/>
    </source>
</evidence>
<dbReference type="PANTHER" id="PTHR10741">
    <property type="entry name" value="TRANSLIN AND TRANSLIN ASSOCIATED PROTEIN X"/>
    <property type="match status" value="1"/>
</dbReference>
<evidence type="ECO:0000256" key="2">
    <source>
        <dbReference type="ARBA" id="ARBA00004496"/>
    </source>
</evidence>
<sequence length="244" mass="27646">MSGVPDLSHLQDAMDAEHEVRDRIKESVRGVEKHLRAINGFLNQVHGSTLSQNSELLKKADAQFPELNNALAALAKLIPEGQYWRYNDCFTRTLQHVAFITIYHNWLSINLCTNGTFDKPHVTQTPVASLLQKQDVIEILGLKEPLTLTTEEYLHGLISLINELTRLSINIVTLGMYQVPIAISQFCKDLSVGFSMLNLKNDSLRKRYDSIKYDLKRLEEVVYDITLRGLCPPQPVAQEKKSVS</sequence>
<organism evidence="8 9">
    <name type="scientific">Cronartium quercuum f. sp. fusiforme G11</name>
    <dbReference type="NCBI Taxonomy" id="708437"/>
    <lineage>
        <taxon>Eukaryota</taxon>
        <taxon>Fungi</taxon>
        <taxon>Dikarya</taxon>
        <taxon>Basidiomycota</taxon>
        <taxon>Pucciniomycotina</taxon>
        <taxon>Pucciniomycetes</taxon>
        <taxon>Pucciniales</taxon>
        <taxon>Coleosporiaceae</taxon>
        <taxon>Cronartium</taxon>
    </lineage>
</organism>
<evidence type="ECO:0008006" key="10">
    <source>
        <dbReference type="Google" id="ProtNLM"/>
    </source>
</evidence>
<reference evidence="8" key="1">
    <citation type="submission" date="2013-11" db="EMBL/GenBank/DDBJ databases">
        <title>Genome sequence of the fusiform rust pathogen reveals effectors for host alternation and coevolution with pine.</title>
        <authorList>
            <consortium name="DOE Joint Genome Institute"/>
            <person name="Smith K."/>
            <person name="Pendleton A."/>
            <person name="Kubisiak T."/>
            <person name="Anderson C."/>
            <person name="Salamov A."/>
            <person name="Aerts A."/>
            <person name="Riley R."/>
            <person name="Clum A."/>
            <person name="Lindquist E."/>
            <person name="Ence D."/>
            <person name="Campbell M."/>
            <person name="Kronenberg Z."/>
            <person name="Feau N."/>
            <person name="Dhillon B."/>
            <person name="Hamelin R."/>
            <person name="Burleigh J."/>
            <person name="Smith J."/>
            <person name="Yandell M."/>
            <person name="Nelson C."/>
            <person name="Grigoriev I."/>
            <person name="Davis J."/>
        </authorList>
    </citation>
    <scope>NUCLEOTIDE SEQUENCE</scope>
    <source>
        <strain evidence="8">G11</strain>
    </source>
</reference>
<protein>
    <recommendedName>
        <fullName evidence="10">Translin</fullName>
    </recommendedName>
</protein>
<name>A0A9P6T6K8_9BASI</name>
<keyword evidence="9" id="KW-1185">Reference proteome</keyword>
<dbReference type="EMBL" id="MU167402">
    <property type="protein sequence ID" value="KAG0141112.1"/>
    <property type="molecule type" value="Genomic_DNA"/>
</dbReference>
<gene>
    <name evidence="8" type="ORF">CROQUDRAFT_664292</name>
</gene>
<accession>A0A9P6T6K8</accession>
<proteinExistence type="inferred from homology"/>
<dbReference type="OrthoDB" id="829at2759"/>
<comment type="similarity">
    <text evidence="3">Belongs to the translin family.</text>
</comment>
<dbReference type="Pfam" id="PF01997">
    <property type="entry name" value="Translin"/>
    <property type="match status" value="1"/>
</dbReference>
<comment type="caution">
    <text evidence="8">The sequence shown here is derived from an EMBL/GenBank/DDBJ whole genome shotgun (WGS) entry which is preliminary data.</text>
</comment>
<evidence type="ECO:0000313" key="9">
    <source>
        <dbReference type="Proteomes" id="UP000886653"/>
    </source>
</evidence>
<keyword evidence="4" id="KW-0963">Cytoplasm</keyword>
<dbReference type="GO" id="GO:0005737">
    <property type="term" value="C:cytoplasm"/>
    <property type="evidence" value="ECO:0007669"/>
    <property type="project" value="UniProtKB-SubCell"/>
</dbReference>
<evidence type="ECO:0000256" key="3">
    <source>
        <dbReference type="ARBA" id="ARBA00005902"/>
    </source>
</evidence>
<dbReference type="GO" id="GO:0016070">
    <property type="term" value="P:RNA metabolic process"/>
    <property type="evidence" value="ECO:0007669"/>
    <property type="project" value="InterPro"/>
</dbReference>
<dbReference type="Gene3D" id="1.20.58.190">
    <property type="entry name" value="Translin, domain 1"/>
    <property type="match status" value="1"/>
</dbReference>
<comment type="subcellular location">
    <subcellularLocation>
        <location evidence="2">Cytoplasm</location>
    </subcellularLocation>
    <subcellularLocation>
        <location evidence="1">Nucleus</location>
    </subcellularLocation>
</comment>